<feature type="compositionally biased region" description="Low complexity" evidence="1">
    <location>
        <begin position="143"/>
        <end position="165"/>
    </location>
</feature>
<accession>A0A5F9D2P7</accession>
<sequence>MKTGSLTSNAAWGSSSITASGKVWATLLGKERLKQGSLTKEKKIKRNATHLWAAAGPPAAAAIPDSRCCCYRGYRSAAAQGGNFWRNTNRASVLSSQRAATQRAARGGEATSSAGLAGKVEDPFCGPDPRSRDQLSQSRPSQPCLRRPQLSSLPSRPSRALRMRSNSLQEH</sequence>
<reference evidence="2 3" key="1">
    <citation type="journal article" date="2011" name="Nature">
        <title>A high-resolution map of human evolutionary constraint using 29 mammals.</title>
        <authorList>
            <person name="Lindblad-Toh K."/>
            <person name="Garber M."/>
            <person name="Zuk O."/>
            <person name="Lin M.F."/>
            <person name="Parker B.J."/>
            <person name="Washietl S."/>
            <person name="Kheradpour P."/>
            <person name="Ernst J."/>
            <person name="Jordan G."/>
            <person name="Mauceli E."/>
            <person name="Ward L.D."/>
            <person name="Lowe C.B."/>
            <person name="Holloway A.K."/>
            <person name="Clamp M."/>
            <person name="Gnerre S."/>
            <person name="Alfoldi J."/>
            <person name="Beal K."/>
            <person name="Chang J."/>
            <person name="Clawson H."/>
            <person name="Cuff J."/>
            <person name="Di Palma F."/>
            <person name="Fitzgerald S."/>
            <person name="Flicek P."/>
            <person name="Guttman M."/>
            <person name="Hubisz M.J."/>
            <person name="Jaffe D.B."/>
            <person name="Jungreis I."/>
            <person name="Kent W.J."/>
            <person name="Kostka D."/>
            <person name="Lara M."/>
            <person name="Martins A.L."/>
            <person name="Massingham T."/>
            <person name="Moltke I."/>
            <person name="Raney B.J."/>
            <person name="Rasmussen M.D."/>
            <person name="Robinson J."/>
            <person name="Stark A."/>
            <person name="Vilella A.J."/>
            <person name="Wen J."/>
            <person name="Xie X."/>
            <person name="Zody M.C."/>
            <person name="Baldwin J."/>
            <person name="Bloom T."/>
            <person name="Chin C.W."/>
            <person name="Heiman D."/>
            <person name="Nicol R."/>
            <person name="Nusbaum C."/>
            <person name="Young S."/>
            <person name="Wilkinson J."/>
            <person name="Worley K.C."/>
            <person name="Kovar C.L."/>
            <person name="Muzny D.M."/>
            <person name="Gibbs R.A."/>
            <person name="Cree A."/>
            <person name="Dihn H.H."/>
            <person name="Fowler G."/>
            <person name="Jhangiani S."/>
            <person name="Joshi V."/>
            <person name="Lee S."/>
            <person name="Lewis L.R."/>
            <person name="Nazareth L.V."/>
            <person name="Okwuonu G."/>
            <person name="Santibanez J."/>
            <person name="Warren W.C."/>
            <person name="Mardis E.R."/>
            <person name="Weinstock G.M."/>
            <person name="Wilson R.K."/>
            <person name="Delehaunty K."/>
            <person name="Dooling D."/>
            <person name="Fronik C."/>
            <person name="Fulton L."/>
            <person name="Fulton B."/>
            <person name="Graves T."/>
            <person name="Minx P."/>
            <person name="Sodergren E."/>
            <person name="Birney E."/>
            <person name="Margulies E.H."/>
            <person name="Herrero J."/>
            <person name="Green E.D."/>
            <person name="Haussler D."/>
            <person name="Siepel A."/>
            <person name="Goldman N."/>
            <person name="Pollard K.S."/>
            <person name="Pedersen J.S."/>
            <person name="Lander E.S."/>
            <person name="Kellis M."/>
        </authorList>
    </citation>
    <scope>NUCLEOTIDE SEQUENCE [LARGE SCALE GENOMIC DNA]</scope>
    <source>
        <strain evidence="2 3">Thorbecke inbred</strain>
    </source>
</reference>
<dbReference type="InParanoid" id="A0A5F9D2P7"/>
<name>A0A5F9D2P7_RABIT</name>
<evidence type="ECO:0000313" key="3">
    <source>
        <dbReference type="Proteomes" id="UP000001811"/>
    </source>
</evidence>
<protein>
    <submittedName>
        <fullName evidence="2">Uncharacterized protein</fullName>
    </submittedName>
</protein>
<keyword evidence="3" id="KW-1185">Reference proteome</keyword>
<dbReference type="Bgee" id="ENSOCUG00000036807">
    <property type="expression patterns" value="Expressed in testis and 16 other cell types or tissues"/>
</dbReference>
<evidence type="ECO:0000256" key="1">
    <source>
        <dbReference type="SAM" id="MobiDB-lite"/>
    </source>
</evidence>
<dbReference type="EMBL" id="AAGW02019838">
    <property type="status" value="NOT_ANNOTATED_CDS"/>
    <property type="molecule type" value="Genomic_DNA"/>
</dbReference>
<feature type="region of interest" description="Disordered" evidence="1">
    <location>
        <begin position="95"/>
        <end position="171"/>
    </location>
</feature>
<dbReference type="Ensembl" id="ENSOCUT00000039616.1">
    <property type="protein sequence ID" value="ENSOCUP00000040441.1"/>
    <property type="gene ID" value="ENSOCUG00000036807.1"/>
</dbReference>
<dbReference type="Proteomes" id="UP000001811">
    <property type="component" value="Chromosome 8"/>
</dbReference>
<dbReference type="AlphaFoldDB" id="A0A5F9D2P7"/>
<evidence type="ECO:0000313" key="2">
    <source>
        <dbReference type="Ensembl" id="ENSOCUP00000040441.1"/>
    </source>
</evidence>
<reference evidence="2" key="3">
    <citation type="submission" date="2025-09" db="UniProtKB">
        <authorList>
            <consortium name="Ensembl"/>
        </authorList>
    </citation>
    <scope>IDENTIFICATION</scope>
    <source>
        <strain evidence="2">Thorbecke</strain>
    </source>
</reference>
<proteinExistence type="predicted"/>
<organism evidence="2 3">
    <name type="scientific">Oryctolagus cuniculus</name>
    <name type="common">Rabbit</name>
    <dbReference type="NCBI Taxonomy" id="9986"/>
    <lineage>
        <taxon>Eukaryota</taxon>
        <taxon>Metazoa</taxon>
        <taxon>Chordata</taxon>
        <taxon>Craniata</taxon>
        <taxon>Vertebrata</taxon>
        <taxon>Euteleostomi</taxon>
        <taxon>Mammalia</taxon>
        <taxon>Eutheria</taxon>
        <taxon>Euarchontoglires</taxon>
        <taxon>Glires</taxon>
        <taxon>Lagomorpha</taxon>
        <taxon>Leporidae</taxon>
        <taxon>Oryctolagus</taxon>
    </lineage>
</organism>
<reference evidence="2" key="2">
    <citation type="submission" date="2025-08" db="UniProtKB">
        <authorList>
            <consortium name="Ensembl"/>
        </authorList>
    </citation>
    <scope>IDENTIFICATION</scope>
    <source>
        <strain evidence="2">Thorbecke</strain>
    </source>
</reference>
<feature type="compositionally biased region" description="Low complexity" evidence="1">
    <location>
        <begin position="97"/>
        <end position="111"/>
    </location>
</feature>